<dbReference type="Proteomes" id="UP000230002">
    <property type="component" value="Unassembled WGS sequence"/>
</dbReference>
<gene>
    <name evidence="1" type="ORF">GSI_15382</name>
</gene>
<reference evidence="1 2" key="1">
    <citation type="journal article" date="2015" name="Sci. Rep.">
        <title>Chromosome-level genome map provides insights into diverse defense mechanisms in the medicinal fungus Ganoderma sinense.</title>
        <authorList>
            <person name="Zhu Y."/>
            <person name="Xu J."/>
            <person name="Sun C."/>
            <person name="Zhou S."/>
            <person name="Xu H."/>
            <person name="Nelson D.R."/>
            <person name="Qian J."/>
            <person name="Song J."/>
            <person name="Luo H."/>
            <person name="Xiang L."/>
            <person name="Li Y."/>
            <person name="Xu Z."/>
            <person name="Ji A."/>
            <person name="Wang L."/>
            <person name="Lu S."/>
            <person name="Hayward A."/>
            <person name="Sun W."/>
            <person name="Li X."/>
            <person name="Schwartz D.C."/>
            <person name="Wang Y."/>
            <person name="Chen S."/>
        </authorList>
    </citation>
    <scope>NUCLEOTIDE SEQUENCE [LARGE SCALE GENOMIC DNA]</scope>
    <source>
        <strain evidence="1 2">ZZ0214-1</strain>
    </source>
</reference>
<dbReference type="AlphaFoldDB" id="A0A2G8RMF0"/>
<proteinExistence type="predicted"/>
<evidence type="ECO:0008006" key="3">
    <source>
        <dbReference type="Google" id="ProtNLM"/>
    </source>
</evidence>
<dbReference type="Gene3D" id="3.80.10.10">
    <property type="entry name" value="Ribonuclease Inhibitor"/>
    <property type="match status" value="1"/>
</dbReference>
<comment type="caution">
    <text evidence="1">The sequence shown here is derived from an EMBL/GenBank/DDBJ whole genome shotgun (WGS) entry which is preliminary data.</text>
</comment>
<protein>
    <recommendedName>
        <fullName evidence="3">F-box domain-containing protein</fullName>
    </recommendedName>
</protein>
<evidence type="ECO:0000313" key="1">
    <source>
        <dbReference type="EMBL" id="PIL22689.1"/>
    </source>
</evidence>
<sequence>MPSIVPFLNNLTALETFRCFYVPLSDAVLSALANLQHLTMLAIRLPETMPWSTLNVQPDQFPSLQRTVICSRPRTYINFGNKVLFSRVKAARILFTDIPTEDELPGVIASMCKQFSPSMLTKLIVNMEDAPQLRRLLSQSSTVLRLEHLQPLFEFRRFNTFEFAMASRYALDAAAYLAIAKAWPNMKSLELALGQCCMHVEPPEMRDVLVPFAMHCPKLTRLGVRFDATKSKLVASGGVAIDHLNGRPSTSLVTSLDCFGSPISGTTYVAAFLALLFPKLKELEYARAPAGTMHAGGLWEEVQQYLPLFATLREDGRLEGRLEEAEIIGV</sequence>
<dbReference type="InterPro" id="IPR032675">
    <property type="entry name" value="LRR_dom_sf"/>
</dbReference>
<name>A0A2G8RMF0_9APHY</name>
<organism evidence="1 2">
    <name type="scientific">Ganoderma sinense ZZ0214-1</name>
    <dbReference type="NCBI Taxonomy" id="1077348"/>
    <lineage>
        <taxon>Eukaryota</taxon>
        <taxon>Fungi</taxon>
        <taxon>Dikarya</taxon>
        <taxon>Basidiomycota</taxon>
        <taxon>Agaricomycotina</taxon>
        <taxon>Agaricomycetes</taxon>
        <taxon>Polyporales</taxon>
        <taxon>Polyporaceae</taxon>
        <taxon>Ganoderma</taxon>
    </lineage>
</organism>
<dbReference type="OrthoDB" id="2765883at2759"/>
<dbReference type="STRING" id="1077348.A0A2G8RMF0"/>
<accession>A0A2G8RMF0</accession>
<evidence type="ECO:0000313" key="2">
    <source>
        <dbReference type="Proteomes" id="UP000230002"/>
    </source>
</evidence>
<keyword evidence="2" id="KW-1185">Reference proteome</keyword>
<dbReference type="EMBL" id="AYKW01000069">
    <property type="protein sequence ID" value="PIL22689.1"/>
    <property type="molecule type" value="Genomic_DNA"/>
</dbReference>